<keyword evidence="4" id="KW-0804">Transcription</keyword>
<comment type="caution">
    <text evidence="5">The sequence shown here is derived from an EMBL/GenBank/DDBJ whole genome shotgun (WGS) entry which is preliminary data.</text>
</comment>
<dbReference type="InterPro" id="IPR012295">
    <property type="entry name" value="TBP_dom_sf"/>
</dbReference>
<keyword evidence="3" id="KW-0238">DNA-binding</keyword>
<evidence type="ECO:0000256" key="1">
    <source>
        <dbReference type="ARBA" id="ARBA00005560"/>
    </source>
</evidence>
<keyword evidence="2" id="KW-0677">Repeat</keyword>
<reference evidence="5 6" key="1">
    <citation type="journal article" date="2014" name="PLoS Genet.">
        <title>Phylogenetically driven sequencing of extremely halophilic archaea reveals strategies for static and dynamic osmo-response.</title>
        <authorList>
            <person name="Becker E.A."/>
            <person name="Seitzer P.M."/>
            <person name="Tritt A."/>
            <person name="Larsen D."/>
            <person name="Krusor M."/>
            <person name="Yao A.I."/>
            <person name="Wu D."/>
            <person name="Madern D."/>
            <person name="Eisen J.A."/>
            <person name="Darling A.E."/>
            <person name="Facciotti M.T."/>
        </authorList>
    </citation>
    <scope>NUCLEOTIDE SEQUENCE [LARGE SCALE GENOMIC DNA]</scope>
    <source>
        <strain evidence="5 6">JCM 12890</strain>
    </source>
</reference>
<dbReference type="RefSeq" id="WP_007110787.1">
    <property type="nucleotide sequence ID" value="NZ_AOIK01000043.1"/>
</dbReference>
<dbReference type="Pfam" id="PF00352">
    <property type="entry name" value="TBP"/>
    <property type="match status" value="2"/>
</dbReference>
<sequence length="180" mass="19757">MQVVSTMGTGSLGREVELEAFVSELENRVEEVDANFQSASMVTIRLEEGGPAYTVYRTGSFQIRGAESEELLQEAVDRFTQLLDGIGVEIPEFQFEVSTIVCMEDLGQELDLETLAVSLGLNNIEYEPEQFPGLVFRPDGYEVTLLLFSSGKVIIGGAKNRSQATSAIDHLEEKLVSVEA</sequence>
<dbReference type="EMBL" id="AOIK01000043">
    <property type="protein sequence ID" value="ELY83643.1"/>
    <property type="molecule type" value="Genomic_DNA"/>
</dbReference>
<dbReference type="GO" id="GO:0003677">
    <property type="term" value="F:DNA binding"/>
    <property type="evidence" value="ECO:0007669"/>
    <property type="project" value="UniProtKB-KW"/>
</dbReference>
<dbReference type="SUPFAM" id="SSF55945">
    <property type="entry name" value="TATA-box binding protein-like"/>
    <property type="match status" value="2"/>
</dbReference>
<dbReference type="GO" id="GO:0006352">
    <property type="term" value="P:DNA-templated transcription initiation"/>
    <property type="evidence" value="ECO:0007669"/>
    <property type="project" value="InterPro"/>
</dbReference>
<keyword evidence="6" id="KW-1185">Reference proteome</keyword>
<dbReference type="PRINTS" id="PR00686">
    <property type="entry name" value="TIFACTORIID"/>
</dbReference>
<evidence type="ECO:0000313" key="5">
    <source>
        <dbReference type="EMBL" id="ELY83643.1"/>
    </source>
</evidence>
<dbReference type="InterPro" id="IPR000814">
    <property type="entry name" value="TBP"/>
</dbReference>
<name>L9ZEN4_NATA2</name>
<accession>L9ZEN4</accession>
<evidence type="ECO:0000256" key="2">
    <source>
        <dbReference type="ARBA" id="ARBA00022737"/>
    </source>
</evidence>
<evidence type="ECO:0000313" key="6">
    <source>
        <dbReference type="Proteomes" id="UP000011511"/>
    </source>
</evidence>
<dbReference type="PANTHER" id="PTHR10126">
    <property type="entry name" value="TATA-BOX BINDING PROTEIN"/>
    <property type="match status" value="1"/>
</dbReference>
<protein>
    <submittedName>
        <fullName evidence="5">Transcription factor</fullName>
    </submittedName>
</protein>
<evidence type="ECO:0000256" key="3">
    <source>
        <dbReference type="ARBA" id="ARBA00023125"/>
    </source>
</evidence>
<proteinExistence type="inferred from homology"/>
<dbReference type="Proteomes" id="UP000011511">
    <property type="component" value="Unassembled WGS sequence"/>
</dbReference>
<dbReference type="AlphaFoldDB" id="L9ZEN4"/>
<organism evidence="5 6">
    <name type="scientific">Natrinema altunense (strain JCM 12890 / CGMCC 1.3731 / AJ2)</name>
    <dbReference type="NCBI Taxonomy" id="1227494"/>
    <lineage>
        <taxon>Archaea</taxon>
        <taxon>Methanobacteriati</taxon>
        <taxon>Methanobacteriota</taxon>
        <taxon>Stenosarchaea group</taxon>
        <taxon>Halobacteria</taxon>
        <taxon>Halobacteriales</taxon>
        <taxon>Natrialbaceae</taxon>
        <taxon>Natrinema</taxon>
    </lineage>
</organism>
<evidence type="ECO:0000256" key="4">
    <source>
        <dbReference type="ARBA" id="ARBA00023163"/>
    </source>
</evidence>
<comment type="similarity">
    <text evidence="1">Belongs to the TBP family.</text>
</comment>
<gene>
    <name evidence="5" type="ORF">C485_17862</name>
</gene>
<dbReference type="Gene3D" id="3.30.310.10">
    <property type="entry name" value="TATA-Binding Protein"/>
    <property type="match status" value="2"/>
</dbReference>